<reference evidence="19 21" key="2">
    <citation type="submission" date="2020-08" db="EMBL/GenBank/DDBJ databases">
        <title>Genomic Encyclopedia of Type Strains, Phase IV (KMG-IV): sequencing the most valuable type-strain genomes for metagenomic binning, comparative biology and taxonomic classification.</title>
        <authorList>
            <person name="Goeker M."/>
        </authorList>
    </citation>
    <scope>NUCLEOTIDE SEQUENCE [LARGE SCALE GENOMIC DNA]</scope>
    <source>
        <strain evidence="19 21">DSM 107085</strain>
    </source>
</reference>
<dbReference type="GO" id="GO:0015344">
    <property type="term" value="F:siderophore uptake transmembrane transporter activity"/>
    <property type="evidence" value="ECO:0007669"/>
    <property type="project" value="TreeGrafter"/>
</dbReference>
<dbReference type="GO" id="GO:0009279">
    <property type="term" value="C:cell outer membrane"/>
    <property type="evidence" value="ECO:0007669"/>
    <property type="project" value="UniProtKB-SubCell"/>
</dbReference>
<keyword evidence="20" id="KW-1185">Reference proteome</keyword>
<evidence type="ECO:0000256" key="1">
    <source>
        <dbReference type="ARBA" id="ARBA00004571"/>
    </source>
</evidence>
<accession>A0A099CVC9</accession>
<gene>
    <name evidence="19" type="ORF">HNQ86_000330</name>
    <name evidence="18" type="ORF">LF63_0109430</name>
</gene>
<evidence type="ECO:0000259" key="16">
    <source>
        <dbReference type="Pfam" id="PF00593"/>
    </source>
</evidence>
<comment type="similarity">
    <text evidence="12 13">Belongs to the TonB-dependent receptor family.</text>
</comment>
<evidence type="ECO:0000256" key="11">
    <source>
        <dbReference type="ARBA" id="ARBA00023237"/>
    </source>
</evidence>
<feature type="compositionally biased region" description="Low complexity" evidence="14">
    <location>
        <begin position="36"/>
        <end position="52"/>
    </location>
</feature>
<dbReference type="STRING" id="1543381.LF63_0109430"/>
<keyword evidence="5 12" id="KW-0812">Transmembrane</keyword>
<dbReference type="InterPro" id="IPR036942">
    <property type="entry name" value="Beta-barrel_TonB_sf"/>
</dbReference>
<comment type="subcellular location">
    <subcellularLocation>
        <location evidence="1 12">Cell outer membrane</location>
        <topology evidence="1 12">Multi-pass membrane protein</topology>
    </subcellularLocation>
</comment>
<keyword evidence="8" id="KW-0406">Ion transport</keyword>
<dbReference type="Gene3D" id="2.170.130.10">
    <property type="entry name" value="TonB-dependent receptor, plug domain"/>
    <property type="match status" value="1"/>
</dbReference>
<keyword evidence="6 15" id="KW-0732">Signal</keyword>
<keyword evidence="7" id="KW-0408">Iron</keyword>
<keyword evidence="9 13" id="KW-0798">TonB box</keyword>
<dbReference type="Proteomes" id="UP000560000">
    <property type="component" value="Unassembled WGS sequence"/>
</dbReference>
<feature type="signal peptide" evidence="15">
    <location>
        <begin position="1"/>
        <end position="28"/>
    </location>
</feature>
<evidence type="ECO:0000313" key="18">
    <source>
        <dbReference type="EMBL" id="KGI77542.1"/>
    </source>
</evidence>
<evidence type="ECO:0000256" key="14">
    <source>
        <dbReference type="SAM" id="MobiDB-lite"/>
    </source>
</evidence>
<sequence>MPPRSRLPSRTLIALAIASTLFSATLAAAPTSTDHAATPAIDAPASTAAPTPAKKHRKNPNLLPEVDVTATVIDSSRLPSVTPLEARQPRAVVSGEAIRAMQSPIAAYTDVIALTPSVNDAEPNGSGMGNSTGLTIRGFSDGQFNLLMDGIPFGDANDFTHHSVNYLMAQDMGQISVDRGPGNASTLGYATFGGTVSMDSRDPSTKAGARVYGSAGSFDSYMLGGSLDTGTMQDLGGLRAYIDYRQLTTQGYLSGANLRRHNFFFKAIKPIGDHTQLTFASLVNTGTGSNAAIVGATSYPYVAINDGTGPTSNLPGQMQQFGKRYGLSNDPASQAYTGYNFDTVNTDMEYVRLTSDLDGLHIDNNLYTVSDYHRGWNGLDPNGGNLNYGTGNGPAGSTGDGTFPVGAGSTNGTYYGPGNVPGQNMYMLYRNWGDILRMSQDAGPGTLRYGVWFNKQLYHRYQIDEDATNHWAWNGPSREAAFAGSKKDRRIDGTFSTFQPYLEYDWNLTDALTLSGGVKYAWFKRHDVAEVQEKVGKPQDYSQTWSKALPALDLHYAISDSWSAYVQAAEGYLAPNENLYYVPDPGASAASVKPEQTTNYQMGTVWQGDDFNFTADVYAINFNNMVTKKKIAGITYFQNVGGVQYRGLELEGSYLIGDGLSVYANATYNKATQQSDNLQLVATPKYLGAVAVLWNHGPWNAALTAKYTGANYGDMGTDSSGRDIGIYRFKPNTITNFSVHYTLPDAVVLPAGSRLSLQVFNLADVRKLNVLSGYTAGNVPLFYATPGRSFMASFEIPVR</sequence>
<evidence type="ECO:0000259" key="17">
    <source>
        <dbReference type="Pfam" id="PF07715"/>
    </source>
</evidence>
<evidence type="ECO:0000256" key="4">
    <source>
        <dbReference type="ARBA" id="ARBA00022496"/>
    </source>
</evidence>
<dbReference type="SUPFAM" id="SSF56935">
    <property type="entry name" value="Porins"/>
    <property type="match status" value="1"/>
</dbReference>
<dbReference type="EMBL" id="JACHET010000001">
    <property type="protein sequence ID" value="MBB6182985.1"/>
    <property type="molecule type" value="Genomic_DNA"/>
</dbReference>
<evidence type="ECO:0000256" key="12">
    <source>
        <dbReference type="PROSITE-ProRule" id="PRU01360"/>
    </source>
</evidence>
<evidence type="ECO:0000256" key="2">
    <source>
        <dbReference type="ARBA" id="ARBA00022448"/>
    </source>
</evidence>
<evidence type="ECO:0000256" key="8">
    <source>
        <dbReference type="ARBA" id="ARBA00023065"/>
    </source>
</evidence>
<dbReference type="Gene3D" id="2.40.170.20">
    <property type="entry name" value="TonB-dependent receptor, beta-barrel domain"/>
    <property type="match status" value="1"/>
</dbReference>
<dbReference type="PANTHER" id="PTHR32552">
    <property type="entry name" value="FERRICHROME IRON RECEPTOR-RELATED"/>
    <property type="match status" value="1"/>
</dbReference>
<feature type="domain" description="TonB-dependent receptor plug" evidence="17">
    <location>
        <begin position="85"/>
        <end position="194"/>
    </location>
</feature>
<evidence type="ECO:0000256" key="10">
    <source>
        <dbReference type="ARBA" id="ARBA00023136"/>
    </source>
</evidence>
<evidence type="ECO:0000313" key="21">
    <source>
        <dbReference type="Proteomes" id="UP000560000"/>
    </source>
</evidence>
<dbReference type="Pfam" id="PF00593">
    <property type="entry name" value="TonB_dep_Rec_b-barrel"/>
    <property type="match status" value="1"/>
</dbReference>
<reference evidence="18 20" key="1">
    <citation type="submission" date="2014-09" db="EMBL/GenBank/DDBJ databases">
        <title>Xanthomonadaceae 3.5X direct submission.</title>
        <authorList>
            <person name="Fang T."/>
            <person name="Wang H."/>
        </authorList>
    </citation>
    <scope>NUCLEOTIDE SEQUENCE [LARGE SCALE GENOMIC DNA]</scope>
    <source>
        <strain evidence="18 20">3.5X</strain>
    </source>
</reference>
<keyword evidence="10 12" id="KW-0472">Membrane</keyword>
<organism evidence="18 20">
    <name type="scientific">Oleiagrimonas soli</name>
    <dbReference type="NCBI Taxonomy" id="1543381"/>
    <lineage>
        <taxon>Bacteria</taxon>
        <taxon>Pseudomonadati</taxon>
        <taxon>Pseudomonadota</taxon>
        <taxon>Gammaproteobacteria</taxon>
        <taxon>Lysobacterales</taxon>
        <taxon>Rhodanobacteraceae</taxon>
        <taxon>Oleiagrimonas</taxon>
    </lineage>
</organism>
<evidence type="ECO:0000256" key="9">
    <source>
        <dbReference type="ARBA" id="ARBA00023077"/>
    </source>
</evidence>
<dbReference type="EMBL" id="JROI01000011">
    <property type="protein sequence ID" value="KGI77542.1"/>
    <property type="molecule type" value="Genomic_DNA"/>
</dbReference>
<evidence type="ECO:0000256" key="15">
    <source>
        <dbReference type="SAM" id="SignalP"/>
    </source>
</evidence>
<evidence type="ECO:0000256" key="5">
    <source>
        <dbReference type="ARBA" id="ARBA00022692"/>
    </source>
</evidence>
<comment type="caution">
    <text evidence="18">The sequence shown here is derived from an EMBL/GenBank/DDBJ whole genome shotgun (WGS) entry which is preliminary data.</text>
</comment>
<evidence type="ECO:0000313" key="19">
    <source>
        <dbReference type="EMBL" id="MBB6182985.1"/>
    </source>
</evidence>
<evidence type="ECO:0000256" key="3">
    <source>
        <dbReference type="ARBA" id="ARBA00022452"/>
    </source>
</evidence>
<keyword evidence="11 12" id="KW-0998">Cell outer membrane</keyword>
<dbReference type="PROSITE" id="PS52016">
    <property type="entry name" value="TONB_DEPENDENT_REC_3"/>
    <property type="match status" value="1"/>
</dbReference>
<keyword evidence="4" id="KW-0410">Iron transport</keyword>
<dbReference type="InterPro" id="IPR037066">
    <property type="entry name" value="Plug_dom_sf"/>
</dbReference>
<protein>
    <submittedName>
        <fullName evidence="19">Iron complex outermembrane receptor protein</fullName>
    </submittedName>
</protein>
<dbReference type="OrthoDB" id="9760494at2"/>
<evidence type="ECO:0000313" key="20">
    <source>
        <dbReference type="Proteomes" id="UP000029708"/>
    </source>
</evidence>
<dbReference type="InterPro" id="IPR000531">
    <property type="entry name" value="Beta-barrel_TonB"/>
</dbReference>
<dbReference type="AlphaFoldDB" id="A0A099CVC9"/>
<keyword evidence="3 12" id="KW-1134">Transmembrane beta strand</keyword>
<dbReference type="Pfam" id="PF07715">
    <property type="entry name" value="Plug"/>
    <property type="match status" value="1"/>
</dbReference>
<dbReference type="InterPro" id="IPR012910">
    <property type="entry name" value="Plug_dom"/>
</dbReference>
<dbReference type="InterPro" id="IPR039426">
    <property type="entry name" value="TonB-dep_rcpt-like"/>
</dbReference>
<feature type="region of interest" description="Disordered" evidence="14">
    <location>
        <begin position="36"/>
        <end position="60"/>
    </location>
</feature>
<feature type="chain" id="PRO_5035986845" evidence="15">
    <location>
        <begin position="29"/>
        <end position="799"/>
    </location>
</feature>
<keyword evidence="2 12" id="KW-0813">Transport</keyword>
<name>A0A099CVC9_9GAMM</name>
<dbReference type="HOGENOM" id="CLU_012813_0_0_6"/>
<evidence type="ECO:0000256" key="6">
    <source>
        <dbReference type="ARBA" id="ARBA00022729"/>
    </source>
</evidence>
<evidence type="ECO:0000256" key="13">
    <source>
        <dbReference type="RuleBase" id="RU003357"/>
    </source>
</evidence>
<feature type="domain" description="TonB-dependent receptor-like beta-barrel" evidence="16">
    <location>
        <begin position="317"/>
        <end position="762"/>
    </location>
</feature>
<dbReference type="RefSeq" id="WP_043101300.1">
    <property type="nucleotide sequence ID" value="NZ_JACHET010000001.1"/>
</dbReference>
<evidence type="ECO:0000256" key="7">
    <source>
        <dbReference type="ARBA" id="ARBA00023004"/>
    </source>
</evidence>
<keyword evidence="19" id="KW-0675">Receptor</keyword>
<dbReference type="Proteomes" id="UP000029708">
    <property type="component" value="Unassembled WGS sequence"/>
</dbReference>
<dbReference type="PANTHER" id="PTHR32552:SF68">
    <property type="entry name" value="FERRICHROME OUTER MEMBRANE TRANSPORTER_PHAGE RECEPTOR"/>
    <property type="match status" value="1"/>
</dbReference>
<proteinExistence type="inferred from homology"/>